<name>A0ABR3A2S2_9AGAR</name>
<evidence type="ECO:0000313" key="1">
    <source>
        <dbReference type="EMBL" id="KAL0068265.1"/>
    </source>
</evidence>
<dbReference type="EMBL" id="JBBXMP010000019">
    <property type="protein sequence ID" value="KAL0068265.1"/>
    <property type="molecule type" value="Genomic_DNA"/>
</dbReference>
<evidence type="ECO:0000313" key="2">
    <source>
        <dbReference type="Proteomes" id="UP001437256"/>
    </source>
</evidence>
<sequence length="216" mass="23765">MNGFEQKNLASVKDQGRKNFSITAKNTSPGQYLTFWLVISTTKIQQRYGHALPPELGGAAIRKQKFDHEDDTAAQVLADRFLQILNIPDPPVSIFCKPGALLAMRGAPGGSRSASPSRVCNVKLVIGKFDTGKKEIIYTQEHVSASISATPLVTGLEKTVFSGIFNATDRYVFKRITEQSFDTYEQNNEALEAEYKLVRMGAAIIEEFFVIVGSLG</sequence>
<dbReference type="Proteomes" id="UP001437256">
    <property type="component" value="Unassembled WGS sequence"/>
</dbReference>
<reference evidence="1 2" key="1">
    <citation type="submission" date="2024-05" db="EMBL/GenBank/DDBJ databases">
        <title>A draft genome resource for the thread blight pathogen Marasmius tenuissimus strain MS-2.</title>
        <authorList>
            <person name="Yulfo-Soto G.E."/>
            <person name="Baruah I.K."/>
            <person name="Amoako-Attah I."/>
            <person name="Bukari Y."/>
            <person name="Meinhardt L.W."/>
            <person name="Bailey B.A."/>
            <person name="Cohen S.P."/>
        </authorList>
    </citation>
    <scope>NUCLEOTIDE SEQUENCE [LARGE SCALE GENOMIC DNA]</scope>
    <source>
        <strain evidence="1 2">MS-2</strain>
    </source>
</reference>
<keyword evidence="2" id="KW-1185">Reference proteome</keyword>
<accession>A0ABR3A2S2</accession>
<protein>
    <submittedName>
        <fullName evidence="1">Uncharacterized protein</fullName>
    </submittedName>
</protein>
<comment type="caution">
    <text evidence="1">The sequence shown here is derived from an EMBL/GenBank/DDBJ whole genome shotgun (WGS) entry which is preliminary data.</text>
</comment>
<gene>
    <name evidence="1" type="ORF">AAF712_004650</name>
</gene>
<organism evidence="1 2">
    <name type="scientific">Marasmius tenuissimus</name>
    <dbReference type="NCBI Taxonomy" id="585030"/>
    <lineage>
        <taxon>Eukaryota</taxon>
        <taxon>Fungi</taxon>
        <taxon>Dikarya</taxon>
        <taxon>Basidiomycota</taxon>
        <taxon>Agaricomycotina</taxon>
        <taxon>Agaricomycetes</taxon>
        <taxon>Agaricomycetidae</taxon>
        <taxon>Agaricales</taxon>
        <taxon>Marasmiineae</taxon>
        <taxon>Marasmiaceae</taxon>
        <taxon>Marasmius</taxon>
    </lineage>
</organism>
<proteinExistence type="predicted"/>